<dbReference type="PANTHER" id="PTHR12561">
    <property type="entry name" value="LIPOATE-PROTEIN LIGASE"/>
    <property type="match status" value="1"/>
</dbReference>
<dbReference type="Pfam" id="PF21948">
    <property type="entry name" value="LplA-B_cat"/>
    <property type="match status" value="1"/>
</dbReference>
<evidence type="ECO:0000256" key="7">
    <source>
        <dbReference type="ARBA" id="ARBA00022598"/>
    </source>
</evidence>
<dbReference type="PROSITE" id="PS51746">
    <property type="entry name" value="PPM_2"/>
    <property type="match status" value="1"/>
</dbReference>
<comment type="caution">
    <text evidence="18">The sequence shown here is derived from an EMBL/GenBank/DDBJ whole genome shotgun (WGS) entry which is preliminary data.</text>
</comment>
<dbReference type="Gene3D" id="3.30.390.50">
    <property type="entry name" value="CO dehydrogenase flavoprotein, C-terminal domain"/>
    <property type="match status" value="1"/>
</dbReference>
<dbReference type="InterPro" id="IPR001932">
    <property type="entry name" value="PPM-type_phosphatase-like_dom"/>
</dbReference>
<dbReference type="CDD" id="cd16443">
    <property type="entry name" value="LplA"/>
    <property type="match status" value="1"/>
</dbReference>
<dbReference type="InterPro" id="IPR004143">
    <property type="entry name" value="BPL_LPL_catalytic"/>
</dbReference>
<feature type="region of interest" description="Disordered" evidence="15">
    <location>
        <begin position="176"/>
        <end position="199"/>
    </location>
</feature>
<sequence length="978" mass="109671">MSLRLSALQGQGMTLLRPNLKNNRSSISFFSSSSLTRNRLRPTLTTPRPKRTPAHTEQQQQQQVIPPNKESPTVSRIVPLNKNQPPQKQGHHDRLKNQESSHQQNQHHQKNSSGSGPRFNPWILHLIESRRKVIRAFVLGASVGTVGIGAYHFFKKYKHSGFPQIQADLAHLRSSLAGQTSGPNPTPSEHRSFSTGEAPFFSPVHRYEKQLRMLSSEQVDERLAQNEKAFRVLTKEKDSKEKSKEEVIVGYCVNQIASNNPIEDDLSRHVIRNRDGGIDKAFFGVFDGHGGWCCSQRVALELAPSVATELEHVKDPHDVMAVMEAIENGFLKLDDKIVNQTVEQVLEFPSRPLACSSLLPAIAGSCALMAYIDVKQKDLYVACTGDSRAVMGVCETSATSKDGHKWKAVPLSFDQTGRNRWEVRRLQEEHPGEENTVVMRGRVLGGLAKPVVKHHKLRPEDRFLVMATDGLWDKLTSDEVIQLVGDLLDGKTGEEKLVLDREEVKTIKGKLQAIQGAITGKKNEQNEESEELTPANLPPKGPASQIRQFTFKDQSNASTHLVRNALGGGDDDQLAATLSIPSPMSRVYRDDITVTVIFFGQEKSSSHFRSDQVTDGSPTPTLTPAAAAIKAPATKNMQGNFKVETYISKINDPWTNLAFEEWLFRNSDPSTYILFLFRNSKSVIVGRNQNPFKECNLRLLTRDGIPFVRRKSGGGTVYHDMGNTNYSIMMPRDVFDRRTNVELICRALHELDIPASVNERHDIVVDGKKISYHHGTMLIDTDLSSLGQYLKVDRNSLVTKGVASVRSPVTRLRESSFTIDHLSFCEATRTEFLKRYAYDTWRQNLEGEPIVVDQAMIEGMEGVKRIRDEMKTWEWMYGQTPEFSYQLDKTFSWGTVNVTIKSKEGLITEVDMDSMDHSINAPSLSLTALGIGMEGQRYDVQGLDLAVERIKEEAPEVLAPLGGAQKVMDVVRWLKEEL</sequence>
<feature type="domain" description="BPL/LPL catalytic" evidence="16">
    <location>
        <begin position="668"/>
        <end position="840"/>
    </location>
</feature>
<comment type="catalytic activity">
    <reaction evidence="13">
        <text>L-lysyl-[lipoyl-carrier protein] + (R)-lipoate + ATP = N(6)-[(R)-lipoyl]-L-lysyl-[lipoyl-carrier protein] + AMP + diphosphate + H(+)</text>
        <dbReference type="Rhea" id="RHEA:49288"/>
        <dbReference type="Rhea" id="RHEA-COMP:10500"/>
        <dbReference type="Rhea" id="RHEA-COMP:10502"/>
        <dbReference type="ChEBI" id="CHEBI:15378"/>
        <dbReference type="ChEBI" id="CHEBI:29969"/>
        <dbReference type="ChEBI" id="CHEBI:30616"/>
        <dbReference type="ChEBI" id="CHEBI:33019"/>
        <dbReference type="ChEBI" id="CHEBI:83088"/>
        <dbReference type="ChEBI" id="CHEBI:83099"/>
        <dbReference type="ChEBI" id="CHEBI:456215"/>
        <dbReference type="EC" id="6.3.1.20"/>
    </reaction>
</comment>
<dbReference type="GO" id="GO:0046872">
    <property type="term" value="F:metal ion binding"/>
    <property type="evidence" value="ECO:0007669"/>
    <property type="project" value="UniProtKB-KW"/>
</dbReference>
<dbReference type="GO" id="GO:0016874">
    <property type="term" value="F:ligase activity"/>
    <property type="evidence" value="ECO:0007669"/>
    <property type="project" value="UniProtKB-KW"/>
</dbReference>
<dbReference type="SUPFAM" id="SSF81606">
    <property type="entry name" value="PP2C-like"/>
    <property type="match status" value="1"/>
</dbReference>
<feature type="compositionally biased region" description="Low complexity" evidence="15">
    <location>
        <begin position="31"/>
        <end position="47"/>
    </location>
</feature>
<dbReference type="InterPro" id="IPR036457">
    <property type="entry name" value="PPM-type-like_dom_sf"/>
</dbReference>
<evidence type="ECO:0000256" key="9">
    <source>
        <dbReference type="ARBA" id="ARBA00022741"/>
    </source>
</evidence>
<evidence type="ECO:0000256" key="13">
    <source>
        <dbReference type="ARBA" id="ARBA00048037"/>
    </source>
</evidence>
<evidence type="ECO:0000256" key="2">
    <source>
        <dbReference type="ARBA" id="ARBA00005085"/>
    </source>
</evidence>
<dbReference type="InterPro" id="IPR000222">
    <property type="entry name" value="PP2C_BS"/>
</dbReference>
<evidence type="ECO:0000313" key="18">
    <source>
        <dbReference type="EMBL" id="KAG0275459.1"/>
    </source>
</evidence>
<feature type="region of interest" description="Disordered" evidence="15">
    <location>
        <begin position="31"/>
        <end position="119"/>
    </location>
</feature>
<dbReference type="Pfam" id="PF00481">
    <property type="entry name" value="PP2C"/>
    <property type="match status" value="1"/>
</dbReference>
<keyword evidence="9" id="KW-0547">Nucleotide-binding</keyword>
<dbReference type="EC" id="6.3.1.20" evidence="5"/>
<evidence type="ECO:0000256" key="1">
    <source>
        <dbReference type="ARBA" id="ARBA00003253"/>
    </source>
</evidence>
<dbReference type="AlphaFoldDB" id="A0AAD4DFG3"/>
<organism evidence="18 19">
    <name type="scientific">Linnemannia exigua</name>
    <dbReference type="NCBI Taxonomy" id="604196"/>
    <lineage>
        <taxon>Eukaryota</taxon>
        <taxon>Fungi</taxon>
        <taxon>Fungi incertae sedis</taxon>
        <taxon>Mucoromycota</taxon>
        <taxon>Mortierellomycotina</taxon>
        <taxon>Mortierellomycetes</taxon>
        <taxon>Mortierellales</taxon>
        <taxon>Mortierellaceae</taxon>
        <taxon>Linnemannia</taxon>
    </lineage>
</organism>
<name>A0AAD4DFG3_9FUNG</name>
<evidence type="ECO:0000256" key="5">
    <source>
        <dbReference type="ARBA" id="ARBA00012367"/>
    </source>
</evidence>
<dbReference type="PROSITE" id="PS01032">
    <property type="entry name" value="PPM_1"/>
    <property type="match status" value="1"/>
</dbReference>
<keyword evidence="12 14" id="KW-0904">Protein phosphatase</keyword>
<dbReference type="NCBIfam" id="TIGR00545">
    <property type="entry name" value="lipoyltrans"/>
    <property type="match status" value="1"/>
</dbReference>
<evidence type="ECO:0000256" key="8">
    <source>
        <dbReference type="ARBA" id="ARBA00022723"/>
    </source>
</evidence>
<keyword evidence="8" id="KW-0479">Metal-binding</keyword>
<dbReference type="SUPFAM" id="SSF55681">
    <property type="entry name" value="Class II aaRS and biotin synthetases"/>
    <property type="match status" value="1"/>
</dbReference>
<dbReference type="PANTHER" id="PTHR12561:SF3">
    <property type="entry name" value="LIPOYLTRANSFERASE 1, MITOCHONDRIAL"/>
    <property type="match status" value="1"/>
</dbReference>
<keyword evidence="7 18" id="KW-0436">Ligase</keyword>
<evidence type="ECO:0000256" key="6">
    <source>
        <dbReference type="ARBA" id="ARBA00015925"/>
    </source>
</evidence>
<evidence type="ECO:0000256" key="11">
    <source>
        <dbReference type="ARBA" id="ARBA00022840"/>
    </source>
</evidence>
<keyword evidence="11" id="KW-0067">ATP-binding</keyword>
<evidence type="ECO:0000256" key="14">
    <source>
        <dbReference type="RuleBase" id="RU003465"/>
    </source>
</evidence>
<dbReference type="Gene3D" id="3.30.930.10">
    <property type="entry name" value="Bira Bifunctional Protein, Domain 2"/>
    <property type="match status" value="1"/>
</dbReference>
<evidence type="ECO:0000256" key="4">
    <source>
        <dbReference type="ARBA" id="ARBA00008242"/>
    </source>
</evidence>
<dbReference type="InterPro" id="IPR045864">
    <property type="entry name" value="aa-tRNA-synth_II/BPL/LPL"/>
</dbReference>
<evidence type="ECO:0000259" key="17">
    <source>
        <dbReference type="PROSITE" id="PS51746"/>
    </source>
</evidence>
<dbReference type="SUPFAM" id="SSF82649">
    <property type="entry name" value="SufE/NifU"/>
    <property type="match status" value="1"/>
</dbReference>
<dbReference type="Pfam" id="PF10437">
    <property type="entry name" value="Lip_prot_lig_C"/>
    <property type="match status" value="1"/>
</dbReference>
<dbReference type="GO" id="GO:0005739">
    <property type="term" value="C:mitochondrion"/>
    <property type="evidence" value="ECO:0007669"/>
    <property type="project" value="TreeGrafter"/>
</dbReference>
<evidence type="ECO:0000256" key="10">
    <source>
        <dbReference type="ARBA" id="ARBA00022801"/>
    </source>
</evidence>
<dbReference type="GO" id="GO:0009249">
    <property type="term" value="P:protein lipoylation"/>
    <property type="evidence" value="ECO:0007669"/>
    <property type="project" value="InterPro"/>
</dbReference>
<dbReference type="Gene3D" id="3.60.40.10">
    <property type="entry name" value="PPM-type phosphatase domain"/>
    <property type="match status" value="1"/>
</dbReference>
<feature type="domain" description="PPM-type phosphatase" evidence="17">
    <location>
        <begin position="248"/>
        <end position="599"/>
    </location>
</feature>
<evidence type="ECO:0000256" key="3">
    <source>
        <dbReference type="ARBA" id="ARBA00005124"/>
    </source>
</evidence>
<dbReference type="InterPro" id="IPR019491">
    <property type="entry name" value="Lipoate_protein_ligase_C"/>
</dbReference>
<dbReference type="GO" id="GO:0004721">
    <property type="term" value="F:phosphoprotein phosphatase activity"/>
    <property type="evidence" value="ECO:0007669"/>
    <property type="project" value="UniProtKB-KW"/>
</dbReference>
<keyword evidence="10 14" id="KW-0378">Hydrolase</keyword>
<dbReference type="Proteomes" id="UP001194580">
    <property type="component" value="Unassembled WGS sequence"/>
</dbReference>
<comment type="function">
    <text evidence="1">Catalyzes both the ATP-dependent activation of exogenously supplied lipoate to lipoyl-AMP and the transfer of the activated lipoyl onto the lipoyl domains of lipoate-dependent enzymes.</text>
</comment>
<comment type="similarity">
    <text evidence="4">Belongs to the LplA family.</text>
</comment>
<comment type="similarity">
    <text evidence="14">Belongs to the PP2C family.</text>
</comment>
<evidence type="ECO:0000259" key="16">
    <source>
        <dbReference type="PROSITE" id="PS51733"/>
    </source>
</evidence>
<dbReference type="PROSITE" id="PS51733">
    <property type="entry name" value="BPL_LPL_CATALYTIC"/>
    <property type="match status" value="1"/>
</dbReference>
<keyword evidence="19" id="KW-1185">Reference proteome</keyword>
<reference evidence="18" key="1">
    <citation type="journal article" date="2020" name="Fungal Divers.">
        <title>Resolving the Mortierellaceae phylogeny through synthesis of multi-gene phylogenetics and phylogenomics.</title>
        <authorList>
            <person name="Vandepol N."/>
            <person name="Liber J."/>
            <person name="Desiro A."/>
            <person name="Na H."/>
            <person name="Kennedy M."/>
            <person name="Barry K."/>
            <person name="Grigoriev I.V."/>
            <person name="Miller A.N."/>
            <person name="O'Donnell K."/>
            <person name="Stajich J.E."/>
            <person name="Bonito G."/>
        </authorList>
    </citation>
    <scope>NUCLEOTIDE SEQUENCE</scope>
    <source>
        <strain evidence="18">NRRL 28262</strain>
    </source>
</reference>
<dbReference type="GO" id="GO:0017118">
    <property type="term" value="F:lipoyltransferase activity"/>
    <property type="evidence" value="ECO:0007669"/>
    <property type="project" value="TreeGrafter"/>
</dbReference>
<dbReference type="CDD" id="cd00143">
    <property type="entry name" value="PP2Cc"/>
    <property type="match status" value="1"/>
</dbReference>
<proteinExistence type="inferred from homology"/>
<dbReference type="InterPro" id="IPR004562">
    <property type="entry name" value="LipoylTrfase_LipoateP_Ligase"/>
</dbReference>
<accession>A0AAD4DFG3</accession>
<feature type="region of interest" description="Disordered" evidence="15">
    <location>
        <begin position="519"/>
        <end position="543"/>
    </location>
</feature>
<evidence type="ECO:0000256" key="12">
    <source>
        <dbReference type="ARBA" id="ARBA00022912"/>
    </source>
</evidence>
<comment type="pathway">
    <text evidence="2">Protein modification; protein lipoylation via exogenous pathway; protein N(6)-(lipoyl)lysine from lipoate: step 2/2.</text>
</comment>
<gene>
    <name evidence="18" type="primary">AIM22</name>
    <name evidence="18" type="ORF">BGZ95_008757</name>
</gene>
<evidence type="ECO:0000313" key="19">
    <source>
        <dbReference type="Proteomes" id="UP001194580"/>
    </source>
</evidence>
<protein>
    <recommendedName>
        <fullName evidence="6">Putative lipoate-protein ligase A</fullName>
        <ecNumber evidence="5">6.3.1.20</ecNumber>
    </recommendedName>
</protein>
<feature type="compositionally biased region" description="Basic and acidic residues" evidence="15">
    <location>
        <begin position="90"/>
        <end position="99"/>
    </location>
</feature>
<dbReference type="EMBL" id="JAAAIL010000477">
    <property type="protein sequence ID" value="KAG0275459.1"/>
    <property type="molecule type" value="Genomic_DNA"/>
</dbReference>
<dbReference type="SMART" id="SM00332">
    <property type="entry name" value="PP2Cc"/>
    <property type="match status" value="1"/>
</dbReference>
<evidence type="ECO:0000256" key="15">
    <source>
        <dbReference type="SAM" id="MobiDB-lite"/>
    </source>
</evidence>
<comment type="pathway">
    <text evidence="3">Protein modification; protein lipoylation via exogenous pathway; protein N(6)-(lipoyl)lysine from lipoate: step 1/2.</text>
</comment>